<keyword evidence="2" id="KW-1185">Reference proteome</keyword>
<evidence type="ECO:0000313" key="2">
    <source>
        <dbReference type="Proteomes" id="UP000886998"/>
    </source>
</evidence>
<gene>
    <name evidence="1" type="ORF">TNIN_113311</name>
</gene>
<dbReference type="OrthoDB" id="10463267at2759"/>
<organism evidence="1 2">
    <name type="scientific">Trichonephila inaurata madagascariensis</name>
    <dbReference type="NCBI Taxonomy" id="2747483"/>
    <lineage>
        <taxon>Eukaryota</taxon>
        <taxon>Metazoa</taxon>
        <taxon>Ecdysozoa</taxon>
        <taxon>Arthropoda</taxon>
        <taxon>Chelicerata</taxon>
        <taxon>Arachnida</taxon>
        <taxon>Araneae</taxon>
        <taxon>Araneomorphae</taxon>
        <taxon>Entelegynae</taxon>
        <taxon>Araneoidea</taxon>
        <taxon>Nephilidae</taxon>
        <taxon>Trichonephila</taxon>
        <taxon>Trichonephila inaurata</taxon>
    </lineage>
</organism>
<proteinExistence type="predicted"/>
<protein>
    <submittedName>
        <fullName evidence="1">Uncharacterized protein</fullName>
    </submittedName>
</protein>
<comment type="caution">
    <text evidence="1">The sequence shown here is derived from an EMBL/GenBank/DDBJ whole genome shotgun (WGS) entry which is preliminary data.</text>
</comment>
<reference evidence="1" key="1">
    <citation type="submission" date="2020-08" db="EMBL/GenBank/DDBJ databases">
        <title>Multicomponent nature underlies the extraordinary mechanical properties of spider dragline silk.</title>
        <authorList>
            <person name="Kono N."/>
            <person name="Nakamura H."/>
            <person name="Mori M."/>
            <person name="Yoshida Y."/>
            <person name="Ohtoshi R."/>
            <person name="Malay A.D."/>
            <person name="Moran D.A.P."/>
            <person name="Tomita M."/>
            <person name="Numata K."/>
            <person name="Arakawa K."/>
        </authorList>
    </citation>
    <scope>NUCLEOTIDE SEQUENCE</scope>
</reference>
<dbReference type="EMBL" id="BMAV01027699">
    <property type="protein sequence ID" value="GFS61562.1"/>
    <property type="molecule type" value="Genomic_DNA"/>
</dbReference>
<sequence>MEYRCGYCNLDFPDIYDYLHHECKFYSGQYVMQVCNGFSMFSKAFNLFKSSNEGHTGSIYQNEKDRSMLTDISLKAVSQIRDFLKHNENQSFKETLNENPALEQSLNNIEHCNQVQIFTHEKVPDFNLSQPSTSYGARQISENFAQRSSIPPSV</sequence>
<evidence type="ECO:0000313" key="1">
    <source>
        <dbReference type="EMBL" id="GFS61562.1"/>
    </source>
</evidence>
<name>A0A8X6ML44_9ARAC</name>
<accession>A0A8X6ML44</accession>
<dbReference type="Proteomes" id="UP000886998">
    <property type="component" value="Unassembled WGS sequence"/>
</dbReference>
<dbReference type="AlphaFoldDB" id="A0A8X6ML44"/>